<keyword evidence="7" id="KW-0704">Schiff base</keyword>
<dbReference type="EMBL" id="CP014544">
    <property type="protein sequence ID" value="AMO69170.1"/>
    <property type="molecule type" value="Genomic_DNA"/>
</dbReference>
<comment type="similarity">
    <text evidence="3">Belongs to the KHG/KDPG aldolase family.</text>
</comment>
<evidence type="ECO:0000256" key="4">
    <source>
        <dbReference type="ARBA" id="ARBA00011233"/>
    </source>
</evidence>
<reference evidence="9 10" key="1">
    <citation type="submission" date="2015-12" db="EMBL/GenBank/DDBJ databases">
        <authorList>
            <person name="Shamseldin A."/>
            <person name="Moawad H."/>
            <person name="Abd El-Rahim W.M."/>
            <person name="Sadowsky M.J."/>
        </authorList>
    </citation>
    <scope>NUCLEOTIDE SEQUENCE [LARGE SCALE GENOMIC DNA]</scope>
    <source>
        <strain evidence="9 10">SM2</strain>
    </source>
</reference>
<dbReference type="InterPro" id="IPR031338">
    <property type="entry name" value="KDPG/KHG_AS_2"/>
</dbReference>
<dbReference type="GO" id="GO:0008675">
    <property type="term" value="F:2-dehydro-3-deoxy-phosphogluconate aldolase activity"/>
    <property type="evidence" value="ECO:0007669"/>
    <property type="project" value="UniProtKB-EC"/>
</dbReference>
<gene>
    <name evidence="9" type="ORF">AZF00_13035</name>
</gene>
<organism evidence="9 10">
    <name type="scientific">Zhongshania aliphaticivorans</name>
    <dbReference type="NCBI Taxonomy" id="1470434"/>
    <lineage>
        <taxon>Bacteria</taxon>
        <taxon>Pseudomonadati</taxon>
        <taxon>Pseudomonadota</taxon>
        <taxon>Gammaproteobacteria</taxon>
        <taxon>Cellvibrionales</taxon>
        <taxon>Spongiibacteraceae</taxon>
        <taxon>Zhongshania</taxon>
    </lineage>
</organism>
<dbReference type="PANTHER" id="PTHR30246:SF1">
    <property type="entry name" value="2-DEHYDRO-3-DEOXY-6-PHOSPHOGALACTONATE ALDOLASE-RELATED"/>
    <property type="match status" value="1"/>
</dbReference>
<evidence type="ECO:0000256" key="5">
    <source>
        <dbReference type="ARBA" id="ARBA00013063"/>
    </source>
</evidence>
<evidence type="ECO:0000256" key="6">
    <source>
        <dbReference type="ARBA" id="ARBA00023239"/>
    </source>
</evidence>
<name>A0A127M7H4_9GAMM</name>
<evidence type="ECO:0000313" key="9">
    <source>
        <dbReference type="EMBL" id="AMO69170.1"/>
    </source>
</evidence>
<dbReference type="PROSITE" id="PS00160">
    <property type="entry name" value="ALDOLASE_KDPG_KHG_2"/>
    <property type="match status" value="1"/>
</dbReference>
<dbReference type="RefSeq" id="WP_008248664.1">
    <property type="nucleotide sequence ID" value="NZ_CP014544.1"/>
</dbReference>
<dbReference type="InterPro" id="IPR013785">
    <property type="entry name" value="Aldolase_TIM"/>
</dbReference>
<dbReference type="KEGG" id="zal:AZF00_13035"/>
<evidence type="ECO:0000256" key="1">
    <source>
        <dbReference type="ARBA" id="ARBA00000654"/>
    </source>
</evidence>
<dbReference type="InterPro" id="IPR000887">
    <property type="entry name" value="Aldlse_KDPG_KHG"/>
</dbReference>
<dbReference type="Gene3D" id="3.20.20.70">
    <property type="entry name" value="Aldolase class I"/>
    <property type="match status" value="1"/>
</dbReference>
<dbReference type="NCBIfam" id="TIGR01182">
    <property type="entry name" value="eda"/>
    <property type="match status" value="1"/>
</dbReference>
<keyword evidence="6" id="KW-0456">Lyase</keyword>
<dbReference type="InterPro" id="IPR031337">
    <property type="entry name" value="KDPG/KHG_AS_1"/>
</dbReference>
<dbReference type="AlphaFoldDB" id="A0A127M7H4"/>
<evidence type="ECO:0000256" key="3">
    <source>
        <dbReference type="ARBA" id="ARBA00006906"/>
    </source>
</evidence>
<evidence type="ECO:0000256" key="8">
    <source>
        <dbReference type="ARBA" id="ARBA00023277"/>
    </source>
</evidence>
<comment type="pathway">
    <text evidence="2">Carbohydrate acid metabolism; 2-dehydro-3-deoxy-D-gluconate degradation; D-glyceraldehyde 3-phosphate and pyruvate from 2-dehydro-3-deoxy-D-gluconate: step 2/2.</text>
</comment>
<dbReference type="PANTHER" id="PTHR30246">
    <property type="entry name" value="2-KETO-3-DEOXY-6-PHOSPHOGLUCONATE ALDOLASE"/>
    <property type="match status" value="1"/>
</dbReference>
<dbReference type="STRING" id="1470434.AZF00_13035"/>
<dbReference type="SUPFAM" id="SSF51569">
    <property type="entry name" value="Aldolase"/>
    <property type="match status" value="1"/>
</dbReference>
<proteinExistence type="inferred from homology"/>
<evidence type="ECO:0000256" key="7">
    <source>
        <dbReference type="ARBA" id="ARBA00023270"/>
    </source>
</evidence>
<accession>A0A127M7H4</accession>
<dbReference type="NCBIfam" id="NF004325">
    <property type="entry name" value="PRK05718.1"/>
    <property type="match status" value="1"/>
</dbReference>
<keyword evidence="8" id="KW-0119">Carbohydrate metabolism</keyword>
<dbReference type="Proteomes" id="UP000074119">
    <property type="component" value="Chromosome"/>
</dbReference>
<evidence type="ECO:0000256" key="2">
    <source>
        <dbReference type="ARBA" id="ARBA00004736"/>
    </source>
</evidence>
<comment type="catalytic activity">
    <reaction evidence="1">
        <text>2-dehydro-3-deoxy-6-phospho-D-gluconate = D-glyceraldehyde 3-phosphate + pyruvate</text>
        <dbReference type="Rhea" id="RHEA:17089"/>
        <dbReference type="ChEBI" id="CHEBI:15361"/>
        <dbReference type="ChEBI" id="CHEBI:57569"/>
        <dbReference type="ChEBI" id="CHEBI:59776"/>
        <dbReference type="EC" id="4.1.2.14"/>
    </reaction>
</comment>
<dbReference type="CDD" id="cd00452">
    <property type="entry name" value="KDPG_aldolase"/>
    <property type="match status" value="1"/>
</dbReference>
<protein>
    <recommendedName>
        <fullName evidence="5">2-dehydro-3-deoxy-phosphogluconate aldolase</fullName>
        <ecNumber evidence="5">4.1.2.14</ecNumber>
    </recommendedName>
</protein>
<evidence type="ECO:0000313" key="10">
    <source>
        <dbReference type="Proteomes" id="UP000074119"/>
    </source>
</evidence>
<comment type="subunit">
    <text evidence="4">Homotrimer.</text>
</comment>
<dbReference type="EC" id="4.1.2.14" evidence="5"/>
<dbReference type="Pfam" id="PF01081">
    <property type="entry name" value="Aldolase"/>
    <property type="match status" value="1"/>
</dbReference>
<dbReference type="PROSITE" id="PS00159">
    <property type="entry name" value="ALDOLASE_KDPG_KHG_1"/>
    <property type="match status" value="1"/>
</dbReference>
<sequence>MRNLDEIMDLCPVIPVIVIDRAEDAVPLATALYNGGLKVLEITLRTEFGLAAISAIRKALPEAVVGAGTVVTAEDVRNAKAAGAEFLVSPGCTLTLLAAARAEGIPLLPGVNSPSEAMLLLEQGQRHLKFFPAEAAGGVPMLKSILGPLPQLRFCPTGGINPDNAMEYLSLANVACVGGTWMLDKAAIAAGDWAEIERLSRMAAGLAA</sequence>